<organism evidence="1 2">
    <name type="scientific">Dibothriocephalus latus</name>
    <name type="common">Fish tapeworm</name>
    <name type="synonym">Diphyllobothrium latum</name>
    <dbReference type="NCBI Taxonomy" id="60516"/>
    <lineage>
        <taxon>Eukaryota</taxon>
        <taxon>Metazoa</taxon>
        <taxon>Spiralia</taxon>
        <taxon>Lophotrochozoa</taxon>
        <taxon>Platyhelminthes</taxon>
        <taxon>Cestoda</taxon>
        <taxon>Eucestoda</taxon>
        <taxon>Diphyllobothriidea</taxon>
        <taxon>Diphyllobothriidae</taxon>
        <taxon>Dibothriocephalus</taxon>
    </lineage>
</organism>
<reference evidence="1 2" key="1">
    <citation type="submission" date="2018-11" db="EMBL/GenBank/DDBJ databases">
        <authorList>
            <consortium name="Pathogen Informatics"/>
        </authorList>
    </citation>
    <scope>NUCLEOTIDE SEQUENCE [LARGE SCALE GENOMIC DNA]</scope>
</reference>
<sequence>MLSMVAGPTLERLSLLHVCKLAPEHSSPEASHPLPPAWQDEQLRHFVWGKQRDPYWYLHDPRWLSARPKHLGWNPLADLHYLFPNLHQLELSLSQLTGPMLLRLLFQTRLSLLIFVQVL</sequence>
<evidence type="ECO:0000313" key="2">
    <source>
        <dbReference type="Proteomes" id="UP000281553"/>
    </source>
</evidence>
<dbReference type="Proteomes" id="UP000281553">
    <property type="component" value="Unassembled WGS sequence"/>
</dbReference>
<name>A0A3P7PGR8_DIBLA</name>
<keyword evidence="2" id="KW-1185">Reference proteome</keyword>
<dbReference type="AlphaFoldDB" id="A0A3P7PGR8"/>
<accession>A0A3P7PGR8</accession>
<evidence type="ECO:0000313" key="1">
    <source>
        <dbReference type="EMBL" id="VDN19222.1"/>
    </source>
</evidence>
<dbReference type="EMBL" id="UYRU01070030">
    <property type="protein sequence ID" value="VDN19222.1"/>
    <property type="molecule type" value="Genomic_DNA"/>
</dbReference>
<gene>
    <name evidence="1" type="ORF">DILT_LOCUS13375</name>
</gene>
<proteinExistence type="predicted"/>
<dbReference type="OrthoDB" id="9974792at2759"/>
<protein>
    <submittedName>
        <fullName evidence="1">Uncharacterized protein</fullName>
    </submittedName>
</protein>